<comment type="caution">
    <text evidence="4">The sequence shown here is derived from an EMBL/GenBank/DDBJ whole genome shotgun (WGS) entry which is preliminary data.</text>
</comment>
<keyword evidence="5" id="KW-1185">Reference proteome</keyword>
<dbReference type="GO" id="GO:0022625">
    <property type="term" value="C:cytosolic large ribosomal subunit"/>
    <property type="evidence" value="ECO:0007669"/>
    <property type="project" value="TreeGrafter"/>
</dbReference>
<keyword evidence="1" id="KW-0689">Ribosomal protein</keyword>
<evidence type="ECO:0000313" key="4">
    <source>
        <dbReference type="EMBL" id="KXB02904.1"/>
    </source>
</evidence>
<sequence>MVMEIGRLCIKKKGREKGRKCTVVDIIDDTYVLIDGPEVKRRRCNMSHLEPLNQKLDIQKDASSKDINQALTGSISEEPEKNFRGRGGKINGT</sequence>
<evidence type="ECO:0000256" key="1">
    <source>
        <dbReference type="ARBA" id="ARBA00022980"/>
    </source>
</evidence>
<dbReference type="PANTHER" id="PTHR11127:SF2">
    <property type="entry name" value="LARGE RIBOSOMAL SUBUNIT PROTEIN EL14"/>
    <property type="match status" value="1"/>
</dbReference>
<evidence type="ECO:0000256" key="2">
    <source>
        <dbReference type="ARBA" id="ARBA00023274"/>
    </source>
</evidence>
<evidence type="ECO:0000313" key="5">
    <source>
        <dbReference type="Proteomes" id="UP000070405"/>
    </source>
</evidence>
<evidence type="ECO:0008006" key="6">
    <source>
        <dbReference type="Google" id="ProtNLM"/>
    </source>
</evidence>
<feature type="region of interest" description="Disordered" evidence="3">
    <location>
        <begin position="67"/>
        <end position="93"/>
    </location>
</feature>
<dbReference type="GO" id="GO:0003735">
    <property type="term" value="F:structural constituent of ribosome"/>
    <property type="evidence" value="ECO:0007669"/>
    <property type="project" value="InterPro"/>
</dbReference>
<protein>
    <recommendedName>
        <fullName evidence="6">50S ribosomal protein L14e</fullName>
    </recommendedName>
</protein>
<evidence type="ECO:0000256" key="3">
    <source>
        <dbReference type="SAM" id="MobiDB-lite"/>
    </source>
</evidence>
<accession>A0A133V8Y9</accession>
<dbReference type="CDD" id="cd23702">
    <property type="entry name" value="eL14"/>
    <property type="match status" value="1"/>
</dbReference>
<dbReference type="NCBIfam" id="NF003320">
    <property type="entry name" value="PRK04333.1"/>
    <property type="match status" value="1"/>
</dbReference>
<name>A0A133V8Y9_9EURY</name>
<dbReference type="EMBL" id="LHYA01000058">
    <property type="protein sequence ID" value="KXB02904.1"/>
    <property type="molecule type" value="Genomic_DNA"/>
</dbReference>
<dbReference type="InterPro" id="IPR039660">
    <property type="entry name" value="Ribosomal_eL14"/>
</dbReference>
<proteinExistence type="predicted"/>
<dbReference type="SUPFAM" id="SSF50104">
    <property type="entry name" value="Translation proteins SH3-like domain"/>
    <property type="match status" value="1"/>
</dbReference>
<organism evidence="4 5">
    <name type="scientific">candidate division MSBL1 archaeon SCGC-AAA261G05</name>
    <dbReference type="NCBI Taxonomy" id="1698276"/>
    <lineage>
        <taxon>Archaea</taxon>
        <taxon>Methanobacteriati</taxon>
        <taxon>Methanobacteriota</taxon>
        <taxon>candidate division MSBL1</taxon>
    </lineage>
</organism>
<dbReference type="InterPro" id="IPR014722">
    <property type="entry name" value="Rib_uL2_dom2"/>
</dbReference>
<dbReference type="GO" id="GO:0042273">
    <property type="term" value="P:ribosomal large subunit biogenesis"/>
    <property type="evidence" value="ECO:0007669"/>
    <property type="project" value="TreeGrafter"/>
</dbReference>
<dbReference type="Gene3D" id="2.30.30.30">
    <property type="match status" value="1"/>
</dbReference>
<dbReference type="InterPro" id="IPR008991">
    <property type="entry name" value="Translation_prot_SH3-like_sf"/>
</dbReference>
<gene>
    <name evidence="4" type="ORF">AKJ47_03160</name>
</gene>
<keyword evidence="2" id="KW-0687">Ribonucleoprotein</keyword>
<dbReference type="PANTHER" id="PTHR11127">
    <property type="entry name" value="60S RIBOSOMAL PROTEIN L14"/>
    <property type="match status" value="1"/>
</dbReference>
<dbReference type="Proteomes" id="UP000070405">
    <property type="component" value="Unassembled WGS sequence"/>
</dbReference>
<dbReference type="AlphaFoldDB" id="A0A133V8Y9"/>
<reference evidence="4 5" key="1">
    <citation type="journal article" date="2016" name="Sci. Rep.">
        <title>Metabolic traits of an uncultured archaeal lineage -MSBL1- from brine pools of the Red Sea.</title>
        <authorList>
            <person name="Mwirichia R."/>
            <person name="Alam I."/>
            <person name="Rashid M."/>
            <person name="Vinu M."/>
            <person name="Ba-Alawi W."/>
            <person name="Anthony Kamau A."/>
            <person name="Kamanda Ngugi D."/>
            <person name="Goker M."/>
            <person name="Klenk H.P."/>
            <person name="Bajic V."/>
            <person name="Stingl U."/>
        </authorList>
    </citation>
    <scope>NUCLEOTIDE SEQUENCE [LARGE SCALE GENOMIC DNA]</scope>
    <source>
        <strain evidence="4">SCGC-AAA261G05</strain>
    </source>
</reference>
<dbReference type="GO" id="GO:0003723">
    <property type="term" value="F:RNA binding"/>
    <property type="evidence" value="ECO:0007669"/>
    <property type="project" value="InterPro"/>
</dbReference>